<dbReference type="CDD" id="cd00796">
    <property type="entry name" value="INT_Rci_Hp1_C"/>
    <property type="match status" value="1"/>
</dbReference>
<dbReference type="Gene3D" id="1.10.443.10">
    <property type="entry name" value="Intergrase catalytic core"/>
    <property type="match status" value="1"/>
</dbReference>
<dbReference type="PROSITE" id="PS51898">
    <property type="entry name" value="TYR_RECOMBINASE"/>
    <property type="match status" value="1"/>
</dbReference>
<dbReference type="Pfam" id="PF00589">
    <property type="entry name" value="Phage_integrase"/>
    <property type="match status" value="1"/>
</dbReference>
<dbReference type="EMBL" id="JACIDT010000010">
    <property type="protein sequence ID" value="MBB3927237.1"/>
    <property type="molecule type" value="Genomic_DNA"/>
</dbReference>
<dbReference type="Gene3D" id="3.30.160.390">
    <property type="entry name" value="Integrase, DNA-binding domain"/>
    <property type="match status" value="1"/>
</dbReference>
<accession>A0A7W6FR10</accession>
<dbReference type="InterPro" id="IPR050808">
    <property type="entry name" value="Phage_Integrase"/>
</dbReference>
<evidence type="ECO:0000313" key="9">
    <source>
        <dbReference type="Proteomes" id="UP000571950"/>
    </source>
</evidence>
<evidence type="ECO:0000256" key="3">
    <source>
        <dbReference type="ARBA" id="ARBA00023125"/>
    </source>
</evidence>
<comment type="caution">
    <text evidence="8">The sequence shown here is derived from an EMBL/GenBank/DDBJ whole genome shotgun (WGS) entry which is preliminary data.</text>
</comment>
<dbReference type="InterPro" id="IPR053876">
    <property type="entry name" value="Phage_int_M"/>
</dbReference>
<dbReference type="InterPro" id="IPR025166">
    <property type="entry name" value="Integrase_DNA_bind_dom"/>
</dbReference>
<feature type="domain" description="Tyr recombinase" evidence="6">
    <location>
        <begin position="204"/>
        <end position="402"/>
    </location>
</feature>
<evidence type="ECO:0000256" key="5">
    <source>
        <dbReference type="PROSITE-ProRule" id="PRU01248"/>
    </source>
</evidence>
<dbReference type="InterPro" id="IPR013762">
    <property type="entry name" value="Integrase-like_cat_sf"/>
</dbReference>
<feature type="domain" description="Core-binding (CB)" evidence="7">
    <location>
        <begin position="101"/>
        <end position="182"/>
    </location>
</feature>
<evidence type="ECO:0000259" key="6">
    <source>
        <dbReference type="PROSITE" id="PS51898"/>
    </source>
</evidence>
<dbReference type="InterPro" id="IPR002104">
    <property type="entry name" value="Integrase_catalytic"/>
</dbReference>
<dbReference type="Gene3D" id="1.10.150.130">
    <property type="match status" value="1"/>
</dbReference>
<sequence>MAKLTKSEIDKAEARTTRYTLWDDEVRGFGVRVFPSGQKSFVLEYRPGAGGRGVAKKRVTIGVYGRDLTPDAARKLAREMLADIRRGDDPAASRRRSRAMPTFRDFAEEYLAEGKALGLSPNTIVNYGVWLRRHAMPALGGTRLDSVQPADVRRLHRAIGKTKPVTANRVVVAVRAVFNYAAAEELLAKEQNPVREVRLFDEQAVERFLTIEELERLGTTLRLAETEGLPWTAPPRADRKAKHRRKPENQRTILGHDETAAIRLLLFTGLRLREILHARWADVDMERGILTLPDSKTGRRPVILSEAALEILRTHPRSSDYIIAGLDPEKPRADLNRPWKAVRTHAELEGLRLHDLRHSFASVGAAGGMGLQIVGRLLGHRHASTTQRYAHLADDPQRRAADMIAGSIAAALAGKAKAA</sequence>
<organism evidence="8 9">
    <name type="scientific">Sphingobium jiangsuense</name>
    <dbReference type="NCBI Taxonomy" id="870476"/>
    <lineage>
        <taxon>Bacteria</taxon>
        <taxon>Pseudomonadati</taxon>
        <taxon>Pseudomonadota</taxon>
        <taxon>Alphaproteobacteria</taxon>
        <taxon>Sphingomonadales</taxon>
        <taxon>Sphingomonadaceae</taxon>
        <taxon>Sphingobium</taxon>
    </lineage>
</organism>
<dbReference type="PROSITE" id="PS51900">
    <property type="entry name" value="CB"/>
    <property type="match status" value="1"/>
</dbReference>
<dbReference type="InterPro" id="IPR044068">
    <property type="entry name" value="CB"/>
</dbReference>
<dbReference type="GO" id="GO:0003677">
    <property type="term" value="F:DNA binding"/>
    <property type="evidence" value="ECO:0007669"/>
    <property type="project" value="UniProtKB-UniRule"/>
</dbReference>
<dbReference type="AlphaFoldDB" id="A0A7W6FR10"/>
<evidence type="ECO:0000256" key="2">
    <source>
        <dbReference type="ARBA" id="ARBA00022908"/>
    </source>
</evidence>
<dbReference type="SUPFAM" id="SSF56349">
    <property type="entry name" value="DNA breaking-rejoining enzymes"/>
    <property type="match status" value="1"/>
</dbReference>
<keyword evidence="3 5" id="KW-0238">DNA-binding</keyword>
<dbReference type="RefSeq" id="WP_188072736.1">
    <property type="nucleotide sequence ID" value="NZ_BSPS01000013.1"/>
</dbReference>
<dbReference type="GO" id="GO:0006310">
    <property type="term" value="P:DNA recombination"/>
    <property type="evidence" value="ECO:0007669"/>
    <property type="project" value="UniProtKB-KW"/>
</dbReference>
<dbReference type="Pfam" id="PF22022">
    <property type="entry name" value="Phage_int_M"/>
    <property type="match status" value="1"/>
</dbReference>
<gene>
    <name evidence="8" type="ORF">GGR43_002960</name>
</gene>
<dbReference type="Proteomes" id="UP000571950">
    <property type="component" value="Unassembled WGS sequence"/>
</dbReference>
<dbReference type="PANTHER" id="PTHR30629:SF2">
    <property type="entry name" value="PROPHAGE INTEGRASE INTS-RELATED"/>
    <property type="match status" value="1"/>
</dbReference>
<protein>
    <submittedName>
        <fullName evidence="8">Integrase</fullName>
    </submittedName>
</protein>
<comment type="similarity">
    <text evidence="1">Belongs to the 'phage' integrase family.</text>
</comment>
<dbReference type="InterPro" id="IPR010998">
    <property type="entry name" value="Integrase_recombinase_N"/>
</dbReference>
<dbReference type="PANTHER" id="PTHR30629">
    <property type="entry name" value="PROPHAGE INTEGRASE"/>
    <property type="match status" value="1"/>
</dbReference>
<dbReference type="Pfam" id="PF13356">
    <property type="entry name" value="Arm-DNA-bind_3"/>
    <property type="match status" value="1"/>
</dbReference>
<keyword evidence="2" id="KW-0229">DNA integration</keyword>
<evidence type="ECO:0000259" key="7">
    <source>
        <dbReference type="PROSITE" id="PS51900"/>
    </source>
</evidence>
<keyword evidence="9" id="KW-1185">Reference proteome</keyword>
<proteinExistence type="inferred from homology"/>
<dbReference type="InterPro" id="IPR011010">
    <property type="entry name" value="DNA_brk_join_enz"/>
</dbReference>
<name>A0A7W6FR10_9SPHN</name>
<reference evidence="8 9" key="1">
    <citation type="submission" date="2020-08" db="EMBL/GenBank/DDBJ databases">
        <title>Genomic Encyclopedia of Type Strains, Phase IV (KMG-IV): sequencing the most valuable type-strain genomes for metagenomic binning, comparative biology and taxonomic classification.</title>
        <authorList>
            <person name="Goeker M."/>
        </authorList>
    </citation>
    <scope>NUCLEOTIDE SEQUENCE [LARGE SCALE GENOMIC DNA]</scope>
    <source>
        <strain evidence="8 9">DSM 26189</strain>
    </source>
</reference>
<evidence type="ECO:0000256" key="1">
    <source>
        <dbReference type="ARBA" id="ARBA00008857"/>
    </source>
</evidence>
<evidence type="ECO:0000256" key="4">
    <source>
        <dbReference type="ARBA" id="ARBA00023172"/>
    </source>
</evidence>
<evidence type="ECO:0000313" key="8">
    <source>
        <dbReference type="EMBL" id="MBB3927237.1"/>
    </source>
</evidence>
<dbReference type="GO" id="GO:0015074">
    <property type="term" value="P:DNA integration"/>
    <property type="evidence" value="ECO:0007669"/>
    <property type="project" value="UniProtKB-KW"/>
</dbReference>
<dbReference type="InterPro" id="IPR038488">
    <property type="entry name" value="Integrase_DNA-bd_sf"/>
</dbReference>
<keyword evidence="4" id="KW-0233">DNA recombination</keyword>